<name>E6X5G7_CELAD</name>
<dbReference type="RefSeq" id="WP_013551983.1">
    <property type="nucleotide sequence ID" value="NC_014934.1"/>
</dbReference>
<dbReference type="STRING" id="688270.Celal_3253"/>
<gene>
    <name evidence="1" type="ordered locus">Celal_3253</name>
</gene>
<dbReference type="HOGENOM" id="CLU_1425664_0_0_10"/>
<dbReference type="AlphaFoldDB" id="E6X5G7"/>
<dbReference type="Proteomes" id="UP000008634">
    <property type="component" value="Chromosome"/>
</dbReference>
<dbReference type="SUPFAM" id="SSF49464">
    <property type="entry name" value="Carboxypeptidase regulatory domain-like"/>
    <property type="match status" value="1"/>
</dbReference>
<sequence length="190" mass="22473">MRISIIIIIAFLYNLPSYSQNKEPFKSGRMYKLYGQITDKTTKDTLSIVNLEFMDKDYKRIKATVSDFDGMYFISFCSNLLKNDTLLIEVSKAYYKEQKIIYKINTDTIINISMTPHKNKIYTKKELLKFERGIGYYGCGVLYDDDDIYDEMEYEINEATYRHYCSGVKKKYRSIIDGNEDISEWILIEE</sequence>
<dbReference type="KEGG" id="cao:Celal_3253"/>
<dbReference type="EMBL" id="CP002453">
    <property type="protein sequence ID" value="ADV50522.1"/>
    <property type="molecule type" value="Genomic_DNA"/>
</dbReference>
<protein>
    <recommendedName>
        <fullName evidence="3">Carboxypeptidase-like regulatory domain-containing protein</fullName>
    </recommendedName>
</protein>
<proteinExistence type="predicted"/>
<dbReference type="InterPro" id="IPR008969">
    <property type="entry name" value="CarboxyPept-like_regulatory"/>
</dbReference>
<evidence type="ECO:0008006" key="3">
    <source>
        <dbReference type="Google" id="ProtNLM"/>
    </source>
</evidence>
<dbReference type="OrthoDB" id="1161125at2"/>
<keyword evidence="2" id="KW-1185">Reference proteome</keyword>
<accession>E6X5G7</accession>
<reference evidence="1 2" key="1">
    <citation type="journal article" date="2010" name="Stand. Genomic Sci.">
        <title>Complete genome sequence of Cellulophaga algicola type strain (IC166).</title>
        <authorList>
            <person name="Abt B."/>
            <person name="Lu M."/>
            <person name="Misra M."/>
            <person name="Han C."/>
            <person name="Nolan M."/>
            <person name="Lucas S."/>
            <person name="Hammon N."/>
            <person name="Deshpande S."/>
            <person name="Cheng J.F."/>
            <person name="Tapia R."/>
            <person name="Goodwin L."/>
            <person name="Pitluck S."/>
            <person name="Liolios K."/>
            <person name="Pagani I."/>
            <person name="Ivanova N."/>
            <person name="Mavromatis K."/>
            <person name="Ovchinikova G."/>
            <person name="Pati A."/>
            <person name="Chen A."/>
            <person name="Palaniappan K."/>
            <person name="Land M."/>
            <person name="Hauser L."/>
            <person name="Chang Y.J."/>
            <person name="Jeffries C.D."/>
            <person name="Detter J.C."/>
            <person name="Brambilla E."/>
            <person name="Rohde M."/>
            <person name="Tindall B.J."/>
            <person name="Goker M."/>
            <person name="Woyke T."/>
            <person name="Bristow J."/>
            <person name="Eisen J.A."/>
            <person name="Markowitz V."/>
            <person name="Hugenholtz P."/>
            <person name="Kyrpides N.C."/>
            <person name="Klenk H.P."/>
            <person name="Lapidus A."/>
        </authorList>
    </citation>
    <scope>NUCLEOTIDE SEQUENCE [LARGE SCALE GENOMIC DNA]</scope>
    <source>
        <strain evidence="2">DSM 14237 / IC166 / ACAM 630</strain>
    </source>
</reference>
<evidence type="ECO:0000313" key="2">
    <source>
        <dbReference type="Proteomes" id="UP000008634"/>
    </source>
</evidence>
<evidence type="ECO:0000313" key="1">
    <source>
        <dbReference type="EMBL" id="ADV50522.1"/>
    </source>
</evidence>
<organism evidence="1 2">
    <name type="scientific">Cellulophaga algicola (strain DSM 14237 / IC166 / ACAM 630)</name>
    <dbReference type="NCBI Taxonomy" id="688270"/>
    <lineage>
        <taxon>Bacteria</taxon>
        <taxon>Pseudomonadati</taxon>
        <taxon>Bacteroidota</taxon>
        <taxon>Flavobacteriia</taxon>
        <taxon>Flavobacteriales</taxon>
        <taxon>Flavobacteriaceae</taxon>
        <taxon>Cellulophaga</taxon>
    </lineage>
</organism>